<feature type="region of interest" description="Disordered" evidence="1">
    <location>
        <begin position="1"/>
        <end position="53"/>
    </location>
</feature>
<proteinExistence type="predicted"/>
<reference evidence="2 3" key="1">
    <citation type="submission" date="2018-07" db="EMBL/GenBank/DDBJ databases">
        <title>Genomic Encyclopedia of Type Strains, Phase III (KMG-III): the genomes of soil and plant-associated and newly described type strains.</title>
        <authorList>
            <person name="Whitman W."/>
        </authorList>
    </citation>
    <scope>NUCLEOTIDE SEQUENCE [LARGE SCALE GENOMIC DNA]</scope>
    <source>
        <strain evidence="2 3">CECT 8575</strain>
    </source>
</reference>
<feature type="compositionally biased region" description="Acidic residues" evidence="1">
    <location>
        <begin position="1"/>
        <end position="15"/>
    </location>
</feature>
<protein>
    <submittedName>
        <fullName evidence="2">Uncharacterized protein</fullName>
    </submittedName>
</protein>
<organism evidence="2 3">
    <name type="scientific">Halopolyspora algeriensis</name>
    <dbReference type="NCBI Taxonomy" id="1500506"/>
    <lineage>
        <taxon>Bacteria</taxon>
        <taxon>Bacillati</taxon>
        <taxon>Actinomycetota</taxon>
        <taxon>Actinomycetes</taxon>
        <taxon>Actinomycetes incertae sedis</taxon>
        <taxon>Halopolyspora</taxon>
    </lineage>
</organism>
<name>A0A368VWL1_9ACTN</name>
<dbReference type="Proteomes" id="UP000253495">
    <property type="component" value="Unassembled WGS sequence"/>
</dbReference>
<dbReference type="EMBL" id="QPJC01000002">
    <property type="protein sequence ID" value="RCW46239.1"/>
    <property type="molecule type" value="Genomic_DNA"/>
</dbReference>
<gene>
    <name evidence="2" type="ORF">DFQ14_102542</name>
</gene>
<evidence type="ECO:0000256" key="1">
    <source>
        <dbReference type="SAM" id="MobiDB-lite"/>
    </source>
</evidence>
<keyword evidence="3" id="KW-1185">Reference proteome</keyword>
<sequence length="53" mass="5822">MSEPPESEDPSADTPEDPRRLPDDGLGQSPELETIDLDGDEPTEPAEQDEDTR</sequence>
<dbReference type="RefSeq" id="WP_170206302.1">
    <property type="nucleotide sequence ID" value="NZ_QPJC01000002.1"/>
</dbReference>
<dbReference type="AlphaFoldDB" id="A0A368VWL1"/>
<accession>A0A368VWL1</accession>
<comment type="caution">
    <text evidence="2">The sequence shown here is derived from an EMBL/GenBank/DDBJ whole genome shotgun (WGS) entry which is preliminary data.</text>
</comment>
<evidence type="ECO:0000313" key="2">
    <source>
        <dbReference type="EMBL" id="RCW46239.1"/>
    </source>
</evidence>
<evidence type="ECO:0000313" key="3">
    <source>
        <dbReference type="Proteomes" id="UP000253495"/>
    </source>
</evidence>
<feature type="compositionally biased region" description="Acidic residues" evidence="1">
    <location>
        <begin position="33"/>
        <end position="53"/>
    </location>
</feature>